<evidence type="ECO:0000259" key="11">
    <source>
        <dbReference type="PROSITE" id="PS50172"/>
    </source>
</evidence>
<organism evidence="13 14">
    <name type="scientific">Diploptera punctata</name>
    <name type="common">Pacific beetle cockroach</name>
    <dbReference type="NCBI Taxonomy" id="6984"/>
    <lineage>
        <taxon>Eukaryota</taxon>
        <taxon>Metazoa</taxon>
        <taxon>Ecdysozoa</taxon>
        <taxon>Arthropoda</taxon>
        <taxon>Hexapoda</taxon>
        <taxon>Insecta</taxon>
        <taxon>Pterygota</taxon>
        <taxon>Neoptera</taxon>
        <taxon>Polyneoptera</taxon>
        <taxon>Dictyoptera</taxon>
        <taxon>Blattodea</taxon>
        <taxon>Blaberoidea</taxon>
        <taxon>Blaberidae</taxon>
        <taxon>Diplopterinae</taxon>
        <taxon>Diploptera</taxon>
    </lineage>
</organism>
<feature type="compositionally biased region" description="Basic and acidic residues" evidence="10">
    <location>
        <begin position="283"/>
        <end position="301"/>
    </location>
</feature>
<dbReference type="PROSITE" id="PS50969">
    <property type="entry name" value="FCP1"/>
    <property type="match status" value="1"/>
</dbReference>
<dbReference type="SMART" id="SM00292">
    <property type="entry name" value="BRCT"/>
    <property type="match status" value="1"/>
</dbReference>
<dbReference type="FunFam" id="3.40.50.1000:FF:000040">
    <property type="entry name" value="RNA polymerase II subunit A C-terminal domain phosphatase"/>
    <property type="match status" value="1"/>
</dbReference>
<gene>
    <name evidence="13" type="ORF">L9F63_010306</name>
</gene>
<proteinExistence type="predicted"/>
<dbReference type="InterPro" id="IPR039189">
    <property type="entry name" value="Fcp1"/>
</dbReference>
<dbReference type="InterPro" id="IPR001357">
    <property type="entry name" value="BRCT_dom"/>
</dbReference>
<reference evidence="13" key="2">
    <citation type="submission" date="2023-05" db="EMBL/GenBank/DDBJ databases">
        <authorList>
            <person name="Fouks B."/>
        </authorList>
    </citation>
    <scope>NUCLEOTIDE SEQUENCE</scope>
    <source>
        <strain evidence="13">Stay&amp;Tobe</strain>
        <tissue evidence="13">Testes</tissue>
    </source>
</reference>
<keyword evidence="3 9" id="KW-0378">Hydrolase</keyword>
<dbReference type="Pfam" id="PF03031">
    <property type="entry name" value="NIF"/>
    <property type="match status" value="1"/>
</dbReference>
<dbReference type="PANTHER" id="PTHR23081:SF36">
    <property type="entry name" value="RNA POLYMERASE II SUBUNIT A C-TERMINAL DOMAIN PHOSPHATASE"/>
    <property type="match status" value="1"/>
</dbReference>
<dbReference type="InterPro" id="IPR036420">
    <property type="entry name" value="BRCT_dom_sf"/>
</dbReference>
<feature type="domain" description="FCP1 homology" evidence="12">
    <location>
        <begin position="98"/>
        <end position="262"/>
    </location>
</feature>
<evidence type="ECO:0000256" key="2">
    <source>
        <dbReference type="ARBA" id="ARBA00013081"/>
    </source>
</evidence>
<evidence type="ECO:0000256" key="1">
    <source>
        <dbReference type="ARBA" id="ARBA00004123"/>
    </source>
</evidence>
<dbReference type="SUPFAM" id="SSF56784">
    <property type="entry name" value="HAD-like"/>
    <property type="match status" value="1"/>
</dbReference>
<accession>A0AAD8AJC8</accession>
<dbReference type="InterPro" id="IPR011947">
    <property type="entry name" value="FCP1_euk"/>
</dbReference>
<dbReference type="InterPro" id="IPR023214">
    <property type="entry name" value="HAD_sf"/>
</dbReference>
<name>A0AAD8AJC8_DIPPU</name>
<dbReference type="Gene3D" id="3.40.50.1000">
    <property type="entry name" value="HAD superfamily/HAD-like"/>
    <property type="match status" value="1"/>
</dbReference>
<dbReference type="SMART" id="SM00577">
    <property type="entry name" value="CPDc"/>
    <property type="match status" value="1"/>
</dbReference>
<keyword evidence="5 9" id="KW-0539">Nucleus</keyword>
<protein>
    <recommendedName>
        <fullName evidence="6 9">RNA polymerase II subunit A C-terminal domain phosphatase</fullName>
        <ecNumber evidence="2 9">3.1.3.16</ecNumber>
    </recommendedName>
</protein>
<feature type="region of interest" description="Disordered" evidence="10">
    <location>
        <begin position="599"/>
        <end position="710"/>
    </location>
</feature>
<dbReference type="NCBIfam" id="TIGR02250">
    <property type="entry name" value="FCP1_euk"/>
    <property type="match status" value="1"/>
</dbReference>
<dbReference type="EMBL" id="JASPKZ010000827">
    <property type="protein sequence ID" value="KAJ9599222.1"/>
    <property type="molecule type" value="Genomic_DNA"/>
</dbReference>
<dbReference type="Gene3D" id="3.40.50.10190">
    <property type="entry name" value="BRCT domain"/>
    <property type="match status" value="1"/>
</dbReference>
<dbReference type="Proteomes" id="UP001233999">
    <property type="component" value="Unassembled WGS sequence"/>
</dbReference>
<keyword evidence="14" id="KW-1185">Reference proteome</keyword>
<evidence type="ECO:0000256" key="3">
    <source>
        <dbReference type="ARBA" id="ARBA00022801"/>
    </source>
</evidence>
<evidence type="ECO:0000256" key="6">
    <source>
        <dbReference type="ARBA" id="ARBA00040602"/>
    </source>
</evidence>
<dbReference type="SUPFAM" id="SSF52113">
    <property type="entry name" value="BRCT domain"/>
    <property type="match status" value="1"/>
</dbReference>
<feature type="region of interest" description="Disordered" evidence="10">
    <location>
        <begin position="536"/>
        <end position="564"/>
    </location>
</feature>
<sequence length="727" mass="81355">MDKEEQKKLKATQVGTVRKLLAKEGEIVHPGDVLLELEECTHPTVMKDMCAECGADLRQDDESTLQNASIPMVHCIPELKVSKEQAQTLGKADERRLLKDRKLVLLVDLDQTLIHTTNDNIPANIKDVYHFQLYGAGSPWYHTRIRPGTNKFLTEMSKLYELHICTFGARNYAHMIAMFLDRDGKFFSHRILSRDECLNPDSKTANLTSLFPCGDNLVCIIDDREDVWNFAPNLVHVKPYHFFQHTGDINAPPGLAKCENDDKEGFDFTKISETNENKAANRKVKENGEFNSKNKRDGGDSEREDGEVSEDSRLGVGDATKISTKKVETKQTDKTNVVIEKTASVTKTKEESDKVVKEITDDKNRTELAKSEVTVSEPEDRGGGENKGGGGDDELVEVEDTDDYLMYLEEILKIIHKAFYELYDELSGEIPDLKSVIPYVRRKVLMGTSLVFSGLVPTHVPLEKSRAYLVARSLGAQITQDLTSETTHLVAVRAGTAKVNAVRRGSRDTTIVTPDWLWSCAERWERVDERLFPLSRGGAASRHPPAHCGSPEHYPTHQQPVARHRTPSGRFMDTINPLMSFSSEDIANMDREVEDIFNESESDGETPSVPVKSKVGNNLDVADETSSSSADSLSGLPREHPHGWGRFEPTKRKRHGTGTATESDNEEEEDEETPSAKFRRGEALPSDMELGEEDSFGSDEPPDEIDDGDWNMMGAALEREFLSGRDD</sequence>
<dbReference type="CDD" id="cd07521">
    <property type="entry name" value="HAD_FCP1-like"/>
    <property type="match status" value="1"/>
</dbReference>
<feature type="compositionally biased region" description="Acidic residues" evidence="10">
    <location>
        <begin position="663"/>
        <end position="673"/>
    </location>
</feature>
<comment type="caution">
    <text evidence="13">The sequence shown here is derived from an EMBL/GenBank/DDBJ whole genome shotgun (WGS) entry which is preliminary data.</text>
</comment>
<reference evidence="13" key="1">
    <citation type="journal article" date="2023" name="IScience">
        <title>Live-bearing cockroach genome reveals convergent evolutionary mechanisms linked to viviparity in insects and beyond.</title>
        <authorList>
            <person name="Fouks B."/>
            <person name="Harrison M.C."/>
            <person name="Mikhailova A.A."/>
            <person name="Marchal E."/>
            <person name="English S."/>
            <person name="Carruthers M."/>
            <person name="Jennings E.C."/>
            <person name="Chiamaka E.L."/>
            <person name="Frigard R.A."/>
            <person name="Pippel M."/>
            <person name="Attardo G.M."/>
            <person name="Benoit J.B."/>
            <person name="Bornberg-Bauer E."/>
            <person name="Tobe S.S."/>
        </authorList>
    </citation>
    <scope>NUCLEOTIDE SEQUENCE</scope>
    <source>
        <strain evidence="13">Stay&amp;Tobe</strain>
    </source>
</reference>
<dbReference type="GO" id="GO:0005634">
    <property type="term" value="C:nucleus"/>
    <property type="evidence" value="ECO:0007669"/>
    <property type="project" value="UniProtKB-SubCell"/>
</dbReference>
<feature type="region of interest" description="Disordered" evidence="10">
    <location>
        <begin position="271"/>
        <end position="317"/>
    </location>
</feature>
<keyword evidence="4" id="KW-0904">Protein phosphatase</keyword>
<dbReference type="InterPro" id="IPR004274">
    <property type="entry name" value="FCP1_dom"/>
</dbReference>
<feature type="compositionally biased region" description="Acidic residues" evidence="10">
    <location>
        <begin position="689"/>
        <end position="709"/>
    </location>
</feature>
<feature type="domain" description="BRCT" evidence="11">
    <location>
        <begin position="440"/>
        <end position="534"/>
    </location>
</feature>
<evidence type="ECO:0000256" key="5">
    <source>
        <dbReference type="ARBA" id="ARBA00023242"/>
    </source>
</evidence>
<evidence type="ECO:0000259" key="12">
    <source>
        <dbReference type="PROSITE" id="PS50969"/>
    </source>
</evidence>
<evidence type="ECO:0000256" key="7">
    <source>
        <dbReference type="ARBA" id="ARBA00047761"/>
    </source>
</evidence>
<evidence type="ECO:0000256" key="9">
    <source>
        <dbReference type="RuleBase" id="RU366066"/>
    </source>
</evidence>
<evidence type="ECO:0000256" key="4">
    <source>
        <dbReference type="ARBA" id="ARBA00022912"/>
    </source>
</evidence>
<evidence type="ECO:0000256" key="8">
    <source>
        <dbReference type="ARBA" id="ARBA00048336"/>
    </source>
</evidence>
<comment type="catalytic activity">
    <reaction evidence="7 9">
        <text>O-phospho-L-seryl-[protein] + H2O = L-seryl-[protein] + phosphate</text>
        <dbReference type="Rhea" id="RHEA:20629"/>
        <dbReference type="Rhea" id="RHEA-COMP:9863"/>
        <dbReference type="Rhea" id="RHEA-COMP:11604"/>
        <dbReference type="ChEBI" id="CHEBI:15377"/>
        <dbReference type="ChEBI" id="CHEBI:29999"/>
        <dbReference type="ChEBI" id="CHEBI:43474"/>
        <dbReference type="ChEBI" id="CHEBI:83421"/>
        <dbReference type="EC" id="3.1.3.16"/>
    </reaction>
</comment>
<evidence type="ECO:0000313" key="14">
    <source>
        <dbReference type="Proteomes" id="UP001233999"/>
    </source>
</evidence>
<dbReference type="InterPro" id="IPR036412">
    <property type="entry name" value="HAD-like_sf"/>
</dbReference>
<evidence type="ECO:0000313" key="13">
    <source>
        <dbReference type="EMBL" id="KAJ9599222.1"/>
    </source>
</evidence>
<dbReference type="GO" id="GO:0008420">
    <property type="term" value="F:RNA polymerase II CTD heptapeptide repeat phosphatase activity"/>
    <property type="evidence" value="ECO:0007669"/>
    <property type="project" value="UniProtKB-UniRule"/>
</dbReference>
<comment type="subcellular location">
    <subcellularLocation>
        <location evidence="1 9">Nucleus</location>
    </subcellularLocation>
</comment>
<feature type="region of interest" description="Disordered" evidence="10">
    <location>
        <begin position="363"/>
        <end position="395"/>
    </location>
</feature>
<comment type="catalytic activity">
    <reaction evidence="8 9">
        <text>O-phospho-L-threonyl-[protein] + H2O = L-threonyl-[protein] + phosphate</text>
        <dbReference type="Rhea" id="RHEA:47004"/>
        <dbReference type="Rhea" id="RHEA-COMP:11060"/>
        <dbReference type="Rhea" id="RHEA-COMP:11605"/>
        <dbReference type="ChEBI" id="CHEBI:15377"/>
        <dbReference type="ChEBI" id="CHEBI:30013"/>
        <dbReference type="ChEBI" id="CHEBI:43474"/>
        <dbReference type="ChEBI" id="CHEBI:61977"/>
        <dbReference type="EC" id="3.1.3.16"/>
    </reaction>
</comment>
<dbReference type="PANTHER" id="PTHR23081">
    <property type="entry name" value="RNA POLYMERASE II CTD PHOSPHATASE"/>
    <property type="match status" value="1"/>
</dbReference>
<dbReference type="CDD" id="cd17729">
    <property type="entry name" value="BRCT_CTDP1"/>
    <property type="match status" value="1"/>
</dbReference>
<dbReference type="Pfam" id="PF00533">
    <property type="entry name" value="BRCT"/>
    <property type="match status" value="1"/>
</dbReference>
<evidence type="ECO:0000256" key="10">
    <source>
        <dbReference type="SAM" id="MobiDB-lite"/>
    </source>
</evidence>
<dbReference type="PROSITE" id="PS50172">
    <property type="entry name" value="BRCT"/>
    <property type="match status" value="1"/>
</dbReference>
<comment type="function">
    <text evidence="9">This promotes the activity of RNA polymerase II.</text>
</comment>
<dbReference type="AlphaFoldDB" id="A0AAD8AJC8"/>
<dbReference type="FunFam" id="3.40.50.10190:FF:000007">
    <property type="entry name" value="RNA polymerase II subunit A C-terminal domain phosphatase"/>
    <property type="match status" value="1"/>
</dbReference>
<dbReference type="EC" id="3.1.3.16" evidence="2 9"/>